<evidence type="ECO:0000256" key="6">
    <source>
        <dbReference type="ARBA" id="ARBA00023014"/>
    </source>
</evidence>
<dbReference type="Pfam" id="PF00037">
    <property type="entry name" value="Fer4"/>
    <property type="match status" value="1"/>
</dbReference>
<name>C7N730_SLAHD</name>
<dbReference type="eggNOG" id="COG1143">
    <property type="taxonomic scope" value="Bacteria"/>
</dbReference>
<dbReference type="PROSITE" id="PS51379">
    <property type="entry name" value="4FE4S_FER_2"/>
    <property type="match status" value="3"/>
</dbReference>
<evidence type="ECO:0000259" key="7">
    <source>
        <dbReference type="PROSITE" id="PS51379"/>
    </source>
</evidence>
<dbReference type="EMBL" id="CP001684">
    <property type="protein sequence ID" value="ACV22715.1"/>
    <property type="molecule type" value="Genomic_DNA"/>
</dbReference>
<accession>C7N730</accession>
<keyword evidence="2" id="KW-0004">4Fe-4S</keyword>
<dbReference type="PANTHER" id="PTHR24960">
    <property type="entry name" value="PHOTOSYSTEM I IRON-SULFUR CENTER-RELATED"/>
    <property type="match status" value="1"/>
</dbReference>
<dbReference type="InterPro" id="IPR003813">
    <property type="entry name" value="MvhD/FlpD"/>
</dbReference>
<evidence type="ECO:0000256" key="5">
    <source>
        <dbReference type="ARBA" id="ARBA00023004"/>
    </source>
</evidence>
<dbReference type="GO" id="GO:0046872">
    <property type="term" value="F:metal ion binding"/>
    <property type="evidence" value="ECO:0007669"/>
    <property type="project" value="UniProtKB-KW"/>
</dbReference>
<dbReference type="AlphaFoldDB" id="C7N730"/>
<evidence type="ECO:0000256" key="2">
    <source>
        <dbReference type="ARBA" id="ARBA00022485"/>
    </source>
</evidence>
<dbReference type="GO" id="GO:0051539">
    <property type="term" value="F:4 iron, 4 sulfur cluster binding"/>
    <property type="evidence" value="ECO:0007669"/>
    <property type="project" value="UniProtKB-KW"/>
</dbReference>
<dbReference type="Proteomes" id="UP000002026">
    <property type="component" value="Chromosome"/>
</dbReference>
<dbReference type="Gene3D" id="3.30.70.20">
    <property type="match status" value="2"/>
</dbReference>
<feature type="domain" description="4Fe-4S ferredoxin-type" evidence="7">
    <location>
        <begin position="286"/>
        <end position="316"/>
    </location>
</feature>
<evidence type="ECO:0000256" key="1">
    <source>
        <dbReference type="ARBA" id="ARBA00001966"/>
    </source>
</evidence>
<organism evidence="8 9">
    <name type="scientific">Slackia heliotrinireducens (strain ATCC 29202 / DSM 20476 / NCTC 11029 / RHS 1)</name>
    <name type="common">Peptococcus heliotrinreducens</name>
    <dbReference type="NCBI Taxonomy" id="471855"/>
    <lineage>
        <taxon>Bacteria</taxon>
        <taxon>Bacillati</taxon>
        <taxon>Actinomycetota</taxon>
        <taxon>Coriobacteriia</taxon>
        <taxon>Eggerthellales</taxon>
        <taxon>Eggerthellaceae</taxon>
        <taxon>Slackia</taxon>
    </lineage>
</organism>
<dbReference type="Pfam" id="PF02662">
    <property type="entry name" value="FlpD"/>
    <property type="match status" value="1"/>
</dbReference>
<evidence type="ECO:0000256" key="3">
    <source>
        <dbReference type="ARBA" id="ARBA00022723"/>
    </source>
</evidence>
<evidence type="ECO:0000256" key="4">
    <source>
        <dbReference type="ARBA" id="ARBA00023002"/>
    </source>
</evidence>
<keyword evidence="6" id="KW-0411">Iron-sulfur</keyword>
<keyword evidence="3" id="KW-0479">Metal-binding</keyword>
<dbReference type="InterPro" id="IPR017896">
    <property type="entry name" value="4Fe4S_Fe-S-bd"/>
</dbReference>
<dbReference type="eggNOG" id="COG1149">
    <property type="taxonomic scope" value="Bacteria"/>
</dbReference>
<sequence length="398" mass="43452">MSDVLNFLARLEAAPLAVEQRRCVRVRNRNAKCMRCLESCAGGCIGYEDNEITVDPTKCIGCGTCATVCPTDAIHPKKPTDAELAQQCLDAARANSGRVVIACKNMLDRADGLYDRSKVVRVPCLGRVDESLVLHLAVCGAQSIRLVRDACDECAHKKGYVACQHVCASANELLEAWNAPQRVSTSQKLPGSVRARELGYDQSRRAFFATVREGTADAASAAVDTVCEDKLGMAPPKEDRFVHVDSRGTLPHEVSQRRKTIIGALDVLESRYGAPLDTMIDTRLWGEVLINTDECRGCRMCATFCPTGANFKFQTKSGSVGVKHRVLQCANCRLCLDICPDKALQLSEEVFARDISDGVTERYLMGALQSGLDGHDTMASSMRRLFNDNVSVSSYTTN</sequence>
<keyword evidence="4" id="KW-0560">Oxidoreductase</keyword>
<dbReference type="STRING" id="471855.Shel_16960"/>
<gene>
    <name evidence="8" type="ordered locus">Shel_16960</name>
</gene>
<keyword evidence="5" id="KW-0408">Iron</keyword>
<reference evidence="8 9" key="1">
    <citation type="journal article" date="2009" name="Stand. Genomic Sci.">
        <title>Complete genome sequence of Slackia heliotrinireducens type strain (RHS 1).</title>
        <authorList>
            <person name="Pukall R."/>
            <person name="Lapidus A."/>
            <person name="Nolan M."/>
            <person name="Copeland A."/>
            <person name="Glavina Del Rio T."/>
            <person name="Lucas S."/>
            <person name="Chen F."/>
            <person name="Tice H."/>
            <person name="Cheng J.F."/>
            <person name="Chertkov O."/>
            <person name="Bruce D."/>
            <person name="Goodwin L."/>
            <person name="Kuske C."/>
            <person name="Brettin T."/>
            <person name="Detter J.C."/>
            <person name="Han C."/>
            <person name="Pitluck S."/>
            <person name="Pati A."/>
            <person name="Mavrommatis K."/>
            <person name="Ivanova N."/>
            <person name="Ovchinnikova G."/>
            <person name="Chen A."/>
            <person name="Palaniappan K."/>
            <person name="Schneider S."/>
            <person name="Rohde M."/>
            <person name="Chain P."/>
            <person name="D'haeseleer P."/>
            <person name="Goker M."/>
            <person name="Bristow J."/>
            <person name="Eisen J.A."/>
            <person name="Markowitz V."/>
            <person name="Kyrpides N.C."/>
            <person name="Klenk H.P."/>
            <person name="Hugenholtz P."/>
        </authorList>
    </citation>
    <scope>NUCLEOTIDE SEQUENCE [LARGE SCALE GENOMIC DNA]</scope>
    <source>
        <strain evidence="9">ATCC 29202 / DSM 20476 / NCTC 11029 / RHS 1</strain>
    </source>
</reference>
<dbReference type="KEGG" id="shi:Shel_16960"/>
<dbReference type="PANTHER" id="PTHR24960:SF79">
    <property type="entry name" value="PHOTOSYSTEM I IRON-SULFUR CENTER"/>
    <property type="match status" value="1"/>
</dbReference>
<proteinExistence type="predicted"/>
<dbReference type="SUPFAM" id="SSF54862">
    <property type="entry name" value="4Fe-4S ferredoxins"/>
    <property type="match status" value="2"/>
</dbReference>
<dbReference type="PROSITE" id="PS00198">
    <property type="entry name" value="4FE4S_FER_1"/>
    <property type="match status" value="3"/>
</dbReference>
<evidence type="ECO:0000313" key="9">
    <source>
        <dbReference type="Proteomes" id="UP000002026"/>
    </source>
</evidence>
<dbReference type="HOGENOM" id="CLU_048087_3_0_11"/>
<feature type="domain" description="4Fe-4S ferredoxin-type" evidence="7">
    <location>
        <begin position="318"/>
        <end position="349"/>
    </location>
</feature>
<dbReference type="InterPro" id="IPR017900">
    <property type="entry name" value="4Fe4S_Fe_S_CS"/>
</dbReference>
<dbReference type="GO" id="GO:0016491">
    <property type="term" value="F:oxidoreductase activity"/>
    <property type="evidence" value="ECO:0007669"/>
    <property type="project" value="UniProtKB-KW"/>
</dbReference>
<protein>
    <submittedName>
        <fullName evidence="8">4Fe-4S protein</fullName>
    </submittedName>
</protein>
<dbReference type="Pfam" id="PF13237">
    <property type="entry name" value="Fer4_10"/>
    <property type="match status" value="1"/>
</dbReference>
<dbReference type="InterPro" id="IPR050157">
    <property type="entry name" value="PSI_iron-sulfur_center"/>
</dbReference>
<keyword evidence="9" id="KW-1185">Reference proteome</keyword>
<feature type="domain" description="4Fe-4S ferredoxin-type" evidence="7">
    <location>
        <begin position="50"/>
        <end position="79"/>
    </location>
</feature>
<evidence type="ECO:0000313" key="8">
    <source>
        <dbReference type="EMBL" id="ACV22715.1"/>
    </source>
</evidence>
<comment type="cofactor">
    <cofactor evidence="1">
        <name>[4Fe-4S] cluster</name>
        <dbReference type="ChEBI" id="CHEBI:49883"/>
    </cofactor>
</comment>